<organism evidence="1 2">
    <name type="scientific">Pangasianodon gigas</name>
    <name type="common">Mekong giant catfish</name>
    <name type="synonym">Pangasius gigas</name>
    <dbReference type="NCBI Taxonomy" id="30993"/>
    <lineage>
        <taxon>Eukaryota</taxon>
        <taxon>Metazoa</taxon>
        <taxon>Chordata</taxon>
        <taxon>Craniata</taxon>
        <taxon>Vertebrata</taxon>
        <taxon>Euteleostomi</taxon>
        <taxon>Actinopterygii</taxon>
        <taxon>Neopterygii</taxon>
        <taxon>Teleostei</taxon>
        <taxon>Ostariophysi</taxon>
        <taxon>Siluriformes</taxon>
        <taxon>Pangasiidae</taxon>
        <taxon>Pangasianodon</taxon>
    </lineage>
</organism>
<keyword evidence="2" id="KW-1185">Reference proteome</keyword>
<evidence type="ECO:0000313" key="2">
    <source>
        <dbReference type="Proteomes" id="UP000829447"/>
    </source>
</evidence>
<dbReference type="Proteomes" id="UP000829447">
    <property type="component" value="Linkage Group LG27"/>
</dbReference>
<accession>A0ACC5XTX2</accession>
<dbReference type="EMBL" id="CM040480">
    <property type="protein sequence ID" value="MCI4394670.1"/>
    <property type="molecule type" value="Genomic_DNA"/>
</dbReference>
<sequence length="87" mass="9408">MHTLEALVTGARKAIQASALLILHLGTLQAAAAHTPNFSSRTGGIWRALYLMAGHAGQRQAVLHQQDDQKLTDQQPLQIHCGAETEE</sequence>
<comment type="caution">
    <text evidence="1">The sequence shown here is derived from an EMBL/GenBank/DDBJ whole genome shotgun (WGS) entry which is preliminary data.</text>
</comment>
<protein>
    <submittedName>
        <fullName evidence="1">Uncharacterized protein</fullName>
    </submittedName>
</protein>
<gene>
    <name evidence="1" type="ORF">PGIGA_G00171510</name>
</gene>
<name>A0ACC5XTX2_PANGG</name>
<feature type="non-terminal residue" evidence="1">
    <location>
        <position position="87"/>
    </location>
</feature>
<reference evidence="1 2" key="1">
    <citation type="journal article" date="2022" name="bioRxiv">
        <title>An ancient truncated duplication of the anti-Mullerian hormone receptor type 2 gene is a potential conserved master sex determinant in the Pangasiidae catfish family.</title>
        <authorList>
            <person name="Wen M."/>
            <person name="Pan Q."/>
            <person name="Jouanno E."/>
            <person name="Montfort J."/>
            <person name="Zahm M."/>
            <person name="Cabau C."/>
            <person name="Klopp C."/>
            <person name="Iampietro C."/>
            <person name="Roques C."/>
            <person name="Bouchez O."/>
            <person name="Castinel A."/>
            <person name="Donnadieu C."/>
            <person name="Parrinello H."/>
            <person name="Poncet C."/>
            <person name="Belmonte E."/>
            <person name="Gautier V."/>
            <person name="Avarre J.-C."/>
            <person name="Dugue R."/>
            <person name="Gustiano R."/>
            <person name="Ha T.T.T."/>
            <person name="Campet M."/>
            <person name="Sriphairoj K."/>
            <person name="Ribolli J."/>
            <person name="de Almeida F.L."/>
            <person name="Desvignes T."/>
            <person name="Postlethwait J.H."/>
            <person name="Bucao C.F."/>
            <person name="Robinson-Rechavi M."/>
            <person name="Bobe J."/>
            <person name="Herpin A."/>
            <person name="Guiguen Y."/>
        </authorList>
    </citation>
    <scope>NUCLEOTIDE SEQUENCE [LARGE SCALE GENOMIC DNA]</scope>
    <source>
        <strain evidence="1">YG-Dec2019</strain>
    </source>
</reference>
<evidence type="ECO:0000313" key="1">
    <source>
        <dbReference type="EMBL" id="MCI4394670.1"/>
    </source>
</evidence>
<proteinExistence type="predicted"/>